<feature type="region of interest" description="Disordered" evidence="1">
    <location>
        <begin position="80"/>
        <end position="104"/>
    </location>
</feature>
<evidence type="ECO:0000313" key="3">
    <source>
        <dbReference type="Proteomes" id="UP000652354"/>
    </source>
</evidence>
<dbReference type="AlphaFoldDB" id="A0A919Q762"/>
<gene>
    <name evidence="2" type="ORF">Dac01nite_17920</name>
</gene>
<comment type="caution">
    <text evidence="2">The sequence shown here is derived from an EMBL/GenBank/DDBJ whole genome shotgun (WGS) entry which is preliminary data.</text>
</comment>
<protein>
    <submittedName>
        <fullName evidence="2">Uncharacterized protein</fullName>
    </submittedName>
</protein>
<accession>A0A919Q762</accession>
<evidence type="ECO:0000256" key="1">
    <source>
        <dbReference type="SAM" id="MobiDB-lite"/>
    </source>
</evidence>
<name>A0A919Q762_9MICO</name>
<organism evidence="2 3">
    <name type="scientific">Demequina activiva</name>
    <dbReference type="NCBI Taxonomy" id="1582364"/>
    <lineage>
        <taxon>Bacteria</taxon>
        <taxon>Bacillati</taxon>
        <taxon>Actinomycetota</taxon>
        <taxon>Actinomycetes</taxon>
        <taxon>Micrococcales</taxon>
        <taxon>Demequinaceae</taxon>
        <taxon>Demequina</taxon>
    </lineage>
</organism>
<evidence type="ECO:0000313" key="2">
    <source>
        <dbReference type="EMBL" id="GIG55040.1"/>
    </source>
</evidence>
<keyword evidence="3" id="KW-1185">Reference proteome</keyword>
<dbReference type="EMBL" id="BONR01000003">
    <property type="protein sequence ID" value="GIG55040.1"/>
    <property type="molecule type" value="Genomic_DNA"/>
</dbReference>
<proteinExistence type="predicted"/>
<reference evidence="2" key="1">
    <citation type="submission" date="2021-01" db="EMBL/GenBank/DDBJ databases">
        <title>Whole genome shotgun sequence of Demequina activiva NBRC 110675.</title>
        <authorList>
            <person name="Komaki H."/>
            <person name="Tamura T."/>
        </authorList>
    </citation>
    <scope>NUCLEOTIDE SEQUENCE</scope>
    <source>
        <strain evidence="2">NBRC 110675</strain>
    </source>
</reference>
<feature type="compositionally biased region" description="Polar residues" evidence="1">
    <location>
        <begin position="82"/>
        <end position="91"/>
    </location>
</feature>
<sequence length="104" mass="10278">MSPAAVGPAPLAQLAHAAGATREPVRALEGDLASLARAGVAANGGARLGGRIVIEDALGDVAIRNAMRVKPEAGVFDVNGHGTPSSVSEMSASELAGAIRARPS</sequence>
<dbReference type="Proteomes" id="UP000652354">
    <property type="component" value="Unassembled WGS sequence"/>
</dbReference>